<dbReference type="STRING" id="429009.Adeg_0500"/>
<organism evidence="2 3">
    <name type="scientific">Ammonifex degensii (strain DSM 10501 / KC4)</name>
    <dbReference type="NCBI Taxonomy" id="429009"/>
    <lineage>
        <taxon>Bacteria</taxon>
        <taxon>Bacillati</taxon>
        <taxon>Bacillota</taxon>
        <taxon>Clostridia</taxon>
        <taxon>Thermoanaerobacterales</taxon>
        <taxon>Thermoanaerobacteraceae</taxon>
        <taxon>Ammonifex</taxon>
    </lineage>
</organism>
<dbReference type="PANTHER" id="PTHR43449">
    <property type="entry name" value="NUCLEOTIDYLTRANSFERASE"/>
    <property type="match status" value="1"/>
</dbReference>
<evidence type="ECO:0000259" key="1">
    <source>
        <dbReference type="Pfam" id="PF01909"/>
    </source>
</evidence>
<dbReference type="KEGG" id="adg:Adeg_0500"/>
<dbReference type="Gene3D" id="3.30.460.10">
    <property type="entry name" value="Beta Polymerase, domain 2"/>
    <property type="match status" value="1"/>
</dbReference>
<dbReference type="Pfam" id="PF01909">
    <property type="entry name" value="NTP_transf_2"/>
    <property type="match status" value="1"/>
</dbReference>
<proteinExistence type="predicted"/>
<dbReference type="SUPFAM" id="SSF81301">
    <property type="entry name" value="Nucleotidyltransferase"/>
    <property type="match status" value="1"/>
</dbReference>
<feature type="domain" description="Polymerase nucleotidyl transferase" evidence="1">
    <location>
        <begin position="35"/>
        <end position="104"/>
    </location>
</feature>
<dbReference type="HOGENOM" id="CLU_130257_9_2_9"/>
<dbReference type="PANTHER" id="PTHR43449:SF3">
    <property type="entry name" value="POLYMERASE NUCLEOTIDYL TRANSFERASE DOMAIN-CONTAINING PROTEIN"/>
    <property type="match status" value="1"/>
</dbReference>
<dbReference type="OrthoDB" id="9813766at2"/>
<dbReference type="EMBL" id="CP001785">
    <property type="protein sequence ID" value="ACX51650.1"/>
    <property type="molecule type" value="Genomic_DNA"/>
</dbReference>
<name>C9RBM3_AMMDK</name>
<dbReference type="GO" id="GO:0016779">
    <property type="term" value="F:nucleotidyltransferase activity"/>
    <property type="evidence" value="ECO:0007669"/>
    <property type="project" value="InterPro"/>
</dbReference>
<reference evidence="2 3" key="1">
    <citation type="submission" date="2009-10" db="EMBL/GenBank/DDBJ databases">
        <title>Complete sequence of chromosome of Ammonifex degensii KC4.</title>
        <authorList>
            <consortium name="US DOE Joint Genome Institute"/>
            <person name="Kerfeld C."/>
            <person name="Goodner B."/>
            <person name="Huber H."/>
            <person name="Stetter K."/>
            <person name="Lucas S."/>
            <person name="Copeland A."/>
            <person name="Lapidus A."/>
            <person name="Glavina del Rio T."/>
            <person name="Dalin E."/>
            <person name="Tice H."/>
            <person name="Bruce D."/>
            <person name="Goodwin L."/>
            <person name="Pitluck S."/>
            <person name="Saunders E."/>
            <person name="Brettin T."/>
            <person name="Detter J.C."/>
            <person name="Han C."/>
            <person name="Larimer F."/>
            <person name="Land M."/>
            <person name="Hauser L."/>
            <person name="Kyrpides N."/>
            <person name="Ovchinnikova G."/>
            <person name="Richardson P."/>
        </authorList>
    </citation>
    <scope>NUCLEOTIDE SEQUENCE [LARGE SCALE GENOMIC DNA]</scope>
    <source>
        <strain evidence="3">DSM 10501 / KC4</strain>
    </source>
</reference>
<evidence type="ECO:0000313" key="2">
    <source>
        <dbReference type="EMBL" id="ACX51650.1"/>
    </source>
</evidence>
<sequence length="135" mass="15638">MPVRSLRSPVLRWPGREEVDRAVRRWAWEMTRARPEVVCIGYFGSYARGDWGVGSDLDLVIVVKESKFSFQRRGVEWDTTQLPVPADLLVYTEEEWKELLGSGSRFARVLREETVWVYPDTTSNRTPPKLPPGRT</sequence>
<accession>C9RBM3</accession>
<evidence type="ECO:0000313" key="3">
    <source>
        <dbReference type="Proteomes" id="UP000002620"/>
    </source>
</evidence>
<dbReference type="eggNOG" id="COG1708">
    <property type="taxonomic scope" value="Bacteria"/>
</dbReference>
<dbReference type="InterPro" id="IPR043519">
    <property type="entry name" value="NT_sf"/>
</dbReference>
<keyword evidence="3" id="KW-1185">Reference proteome</keyword>
<dbReference type="Proteomes" id="UP000002620">
    <property type="component" value="Chromosome"/>
</dbReference>
<dbReference type="InterPro" id="IPR002934">
    <property type="entry name" value="Polymerase_NTP_transf_dom"/>
</dbReference>
<dbReference type="AlphaFoldDB" id="C9RBM3"/>
<gene>
    <name evidence="2" type="ordered locus">Adeg_0500</name>
</gene>
<protein>
    <submittedName>
        <fullName evidence="2">DNA polymerase beta domain protein region</fullName>
    </submittedName>
</protein>
<dbReference type="CDD" id="cd05403">
    <property type="entry name" value="NT_KNTase_like"/>
    <property type="match status" value="1"/>
</dbReference>